<feature type="region of interest" description="Disordered" evidence="7">
    <location>
        <begin position="100"/>
        <end position="187"/>
    </location>
</feature>
<dbReference type="Pfam" id="PF01551">
    <property type="entry name" value="Peptidase_M23"/>
    <property type="match status" value="1"/>
</dbReference>
<keyword evidence="8" id="KW-0812">Transmembrane</keyword>
<sequence>MPKLPKHNSDRITRRMLPWVFLLAIAGILYIVYAPFHQTETSVADTTAWQEEDWFDRSESAHDTASQAQSLSTEEYQALQKAQEAAWYADIVQREIAQQQAVADNQDGDPVPETAETDMTSPTDKALSDSLREAEREEKTIAQEDGDSAEESAAEEEAAAEQATANQTNTVSTEVAPEKPTVESPDVSVSRGVFEKRLLIIGRSNNAWQSIVMRKNINPVLLEQLEGLVKRLAQPHKSVEILYSDYVRNGTVDPANSKLLAVRTAQWAYFTNEEGGKLYFYDMEGNAPEPSMDRAPFRYSHVTSEFNPNRLHPITRRVRPHLGVDLKGPHGTPIASTGVGIVSFAGWQGGYGRIVIVQHPNQYETRYAHLSSIEVEVGQQVKRGQIIGKLGNSGLSTGAHLHFEVRISGTPYDPMTVKLPSYKPLRRSDLPVFQQYANLYLQAIDELKALK</sequence>
<dbReference type="EMBL" id="UHIA01000004">
    <property type="protein sequence ID" value="SUO96323.1"/>
    <property type="molecule type" value="Genomic_DNA"/>
</dbReference>
<evidence type="ECO:0000313" key="10">
    <source>
        <dbReference type="EMBL" id="SUO96323.1"/>
    </source>
</evidence>
<evidence type="ECO:0000256" key="5">
    <source>
        <dbReference type="ARBA" id="ARBA00022833"/>
    </source>
</evidence>
<organism evidence="10 11">
    <name type="scientific">Suttonella indologenes</name>
    <dbReference type="NCBI Taxonomy" id="13276"/>
    <lineage>
        <taxon>Bacteria</taxon>
        <taxon>Pseudomonadati</taxon>
        <taxon>Pseudomonadota</taxon>
        <taxon>Gammaproteobacteria</taxon>
        <taxon>Cardiobacteriales</taxon>
        <taxon>Cardiobacteriaceae</taxon>
        <taxon>Suttonella</taxon>
    </lineage>
</organism>
<feature type="compositionally biased region" description="Acidic residues" evidence="7">
    <location>
        <begin position="144"/>
        <end position="159"/>
    </location>
</feature>
<dbReference type="Gene3D" id="3.10.450.350">
    <property type="match status" value="1"/>
</dbReference>
<dbReference type="PANTHER" id="PTHR21666">
    <property type="entry name" value="PEPTIDASE-RELATED"/>
    <property type="match status" value="1"/>
</dbReference>
<evidence type="ECO:0000256" key="1">
    <source>
        <dbReference type="ARBA" id="ARBA00001947"/>
    </source>
</evidence>
<evidence type="ECO:0000259" key="9">
    <source>
        <dbReference type="Pfam" id="PF01551"/>
    </source>
</evidence>
<dbReference type="InterPro" id="IPR016047">
    <property type="entry name" value="M23ase_b-sheet_dom"/>
</dbReference>
<dbReference type="InterPro" id="IPR011055">
    <property type="entry name" value="Dup_hybrid_motif"/>
</dbReference>
<dbReference type="InterPro" id="IPR050570">
    <property type="entry name" value="Cell_wall_metabolism_enzyme"/>
</dbReference>
<feature type="compositionally biased region" description="Basic and acidic residues" evidence="7">
    <location>
        <begin position="126"/>
        <end position="142"/>
    </location>
</feature>
<keyword evidence="8" id="KW-1133">Transmembrane helix</keyword>
<dbReference type="GO" id="GO:0046872">
    <property type="term" value="F:metal ion binding"/>
    <property type="evidence" value="ECO:0007669"/>
    <property type="project" value="UniProtKB-KW"/>
</dbReference>
<keyword evidence="2" id="KW-0645">Protease</keyword>
<dbReference type="PANTHER" id="PTHR21666:SF288">
    <property type="entry name" value="CELL DIVISION PROTEIN YTFB"/>
    <property type="match status" value="1"/>
</dbReference>
<dbReference type="EC" id="3.4.24.75" evidence="10"/>
<protein>
    <submittedName>
        <fullName evidence="10">Glycyl-glycine endopeptidase ALE-1</fullName>
        <ecNumber evidence="10">3.4.24.75</ecNumber>
    </submittedName>
</protein>
<dbReference type="RefSeq" id="WP_115218213.1">
    <property type="nucleotide sequence ID" value="NZ_UHIA01000004.1"/>
</dbReference>
<dbReference type="AlphaFoldDB" id="A0A380MWN9"/>
<evidence type="ECO:0000256" key="6">
    <source>
        <dbReference type="ARBA" id="ARBA00023049"/>
    </source>
</evidence>
<dbReference type="SUPFAM" id="SSF51261">
    <property type="entry name" value="Duplicated hybrid motif"/>
    <property type="match status" value="1"/>
</dbReference>
<evidence type="ECO:0000313" key="11">
    <source>
        <dbReference type="Proteomes" id="UP000254575"/>
    </source>
</evidence>
<comment type="cofactor">
    <cofactor evidence="1">
        <name>Zn(2+)</name>
        <dbReference type="ChEBI" id="CHEBI:29105"/>
    </cofactor>
</comment>
<name>A0A380MWN9_9GAMM</name>
<evidence type="ECO:0000256" key="8">
    <source>
        <dbReference type="SAM" id="Phobius"/>
    </source>
</evidence>
<dbReference type="CDD" id="cd12797">
    <property type="entry name" value="M23_peptidase"/>
    <property type="match status" value="1"/>
</dbReference>
<evidence type="ECO:0000256" key="2">
    <source>
        <dbReference type="ARBA" id="ARBA00022670"/>
    </source>
</evidence>
<dbReference type="Proteomes" id="UP000254575">
    <property type="component" value="Unassembled WGS sequence"/>
</dbReference>
<feature type="domain" description="M23ase beta-sheet core" evidence="9">
    <location>
        <begin position="320"/>
        <end position="414"/>
    </location>
</feature>
<dbReference type="OrthoDB" id="9805070at2"/>
<reference evidence="10 11" key="1">
    <citation type="submission" date="2018-06" db="EMBL/GenBank/DDBJ databases">
        <authorList>
            <consortium name="Pathogen Informatics"/>
            <person name="Doyle S."/>
        </authorList>
    </citation>
    <scope>NUCLEOTIDE SEQUENCE [LARGE SCALE GENOMIC DNA]</scope>
    <source>
        <strain evidence="10 11">NCTC10717</strain>
    </source>
</reference>
<proteinExistence type="predicted"/>
<dbReference type="GO" id="GO:0004222">
    <property type="term" value="F:metalloendopeptidase activity"/>
    <property type="evidence" value="ECO:0007669"/>
    <property type="project" value="TreeGrafter"/>
</dbReference>
<evidence type="ECO:0000256" key="4">
    <source>
        <dbReference type="ARBA" id="ARBA00022801"/>
    </source>
</evidence>
<keyword evidence="4 10" id="KW-0378">Hydrolase</keyword>
<evidence type="ECO:0000256" key="3">
    <source>
        <dbReference type="ARBA" id="ARBA00022723"/>
    </source>
</evidence>
<gene>
    <name evidence="10" type="ORF">NCTC10717_00945</name>
</gene>
<feature type="transmembrane region" description="Helical" evidence="8">
    <location>
        <begin position="16"/>
        <end position="36"/>
    </location>
</feature>
<dbReference type="GO" id="GO:0006508">
    <property type="term" value="P:proteolysis"/>
    <property type="evidence" value="ECO:0007669"/>
    <property type="project" value="UniProtKB-KW"/>
</dbReference>
<keyword evidence="5" id="KW-0862">Zinc</keyword>
<accession>A0A380MWN9</accession>
<evidence type="ECO:0000256" key="7">
    <source>
        <dbReference type="SAM" id="MobiDB-lite"/>
    </source>
</evidence>
<keyword evidence="11" id="KW-1185">Reference proteome</keyword>
<keyword evidence="8" id="KW-0472">Membrane</keyword>
<keyword evidence="6" id="KW-0482">Metalloprotease</keyword>
<keyword evidence="3" id="KW-0479">Metal-binding</keyword>
<feature type="compositionally biased region" description="Low complexity" evidence="7">
    <location>
        <begin position="160"/>
        <end position="169"/>
    </location>
</feature>
<dbReference type="Gene3D" id="2.70.70.10">
    <property type="entry name" value="Glucose Permease (Domain IIA)"/>
    <property type="match status" value="1"/>
</dbReference>